<evidence type="ECO:0000313" key="9">
    <source>
        <dbReference type="Proteomes" id="UP000093199"/>
    </source>
</evidence>
<comment type="caution">
    <text evidence="8">The sequence shown here is derived from an EMBL/GenBank/DDBJ whole genome shotgun (WGS) entry which is preliminary data.</text>
</comment>
<keyword evidence="5 6" id="KW-0472">Membrane</keyword>
<dbReference type="Proteomes" id="UP000093199">
    <property type="component" value="Unassembled WGS sequence"/>
</dbReference>
<evidence type="ECO:0000256" key="2">
    <source>
        <dbReference type="ARBA" id="ARBA00022448"/>
    </source>
</evidence>
<feature type="domain" description="Major facilitator superfamily (MFS) profile" evidence="7">
    <location>
        <begin position="1"/>
        <end position="368"/>
    </location>
</feature>
<feature type="transmembrane region" description="Helical" evidence="6">
    <location>
        <begin position="226"/>
        <end position="244"/>
    </location>
</feature>
<dbReference type="EMBL" id="MASJ01000039">
    <property type="protein sequence ID" value="OCS83124.1"/>
    <property type="molecule type" value="Genomic_DNA"/>
</dbReference>
<gene>
    <name evidence="8" type="ORF">A6M13_06665</name>
</gene>
<evidence type="ECO:0000256" key="1">
    <source>
        <dbReference type="ARBA" id="ARBA00004651"/>
    </source>
</evidence>
<dbReference type="InterPro" id="IPR052714">
    <property type="entry name" value="MFS_Exporter"/>
</dbReference>
<dbReference type="STRING" id="33978.A6M13_06665"/>
<dbReference type="PANTHER" id="PTHR23531:SF1">
    <property type="entry name" value="QUINOLENE RESISTANCE PROTEIN NORA"/>
    <property type="match status" value="1"/>
</dbReference>
<dbReference type="PROSITE" id="PS50850">
    <property type="entry name" value="MFS"/>
    <property type="match status" value="1"/>
</dbReference>
<protein>
    <recommendedName>
        <fullName evidence="7">Major facilitator superfamily (MFS) profile domain-containing protein</fullName>
    </recommendedName>
</protein>
<dbReference type="InterPro" id="IPR011701">
    <property type="entry name" value="MFS"/>
</dbReference>
<evidence type="ECO:0000313" key="8">
    <source>
        <dbReference type="EMBL" id="OCS83124.1"/>
    </source>
</evidence>
<dbReference type="CDD" id="cd17489">
    <property type="entry name" value="MFS_YfcJ_like"/>
    <property type="match status" value="1"/>
</dbReference>
<reference evidence="8 9" key="1">
    <citation type="submission" date="2016-07" db="EMBL/GenBank/DDBJ databases">
        <title>Caryophanon tenue genome sequencing.</title>
        <authorList>
            <person name="Verma A."/>
            <person name="Pal Y."/>
            <person name="Krishnamurthi S."/>
        </authorList>
    </citation>
    <scope>NUCLEOTIDE SEQUENCE [LARGE SCALE GENOMIC DNA]</scope>
    <source>
        <strain evidence="8 9">DSM 14152</strain>
    </source>
</reference>
<feature type="transmembrane region" description="Helical" evidence="6">
    <location>
        <begin position="193"/>
        <end position="214"/>
    </location>
</feature>
<dbReference type="GO" id="GO:0022857">
    <property type="term" value="F:transmembrane transporter activity"/>
    <property type="evidence" value="ECO:0007669"/>
    <property type="project" value="InterPro"/>
</dbReference>
<dbReference type="PANTHER" id="PTHR23531">
    <property type="entry name" value="QUINOLENE RESISTANCE PROTEIN NORA"/>
    <property type="match status" value="1"/>
</dbReference>
<keyword evidence="3 6" id="KW-0812">Transmembrane</keyword>
<feature type="transmembrane region" description="Helical" evidence="6">
    <location>
        <begin position="57"/>
        <end position="84"/>
    </location>
</feature>
<evidence type="ECO:0000256" key="3">
    <source>
        <dbReference type="ARBA" id="ARBA00022692"/>
    </source>
</evidence>
<dbReference type="SUPFAM" id="SSF103473">
    <property type="entry name" value="MFS general substrate transporter"/>
    <property type="match status" value="1"/>
</dbReference>
<sequence>MTLTFYTLMTTMAMYAMEQFAANESSGGLAASLFVVGALLARLIAGQSVEKIGRKKMMYSGLIVFFLATIAYFIVESLIVLFIVRLIQGVAFGFANTAMTTTVMAAIPQDRRGEGTGYYSLAPTIATAIGPFLGIFLIVNYSFDAILITTSICAFLSMILVFFIQIEEAPLTAEERKNIHIGIKPSNFFQKEALPIALITLFIGVSYSSVMSFINLYAIEIDLVDAASYFFLVYAIVLFIARPVAGRLLDKKGDNFIMYPSIVLFGIFLLILSQTTTSVMLLASAVILALGYGTYMSSAQAIAAKVSPPKKIGLAMSTYFIGLDFGIGIGPFVLGFVIQATSYKTMYVALGIMTLLLVFVYYIVHGRQARAAFHNAHSS</sequence>
<feature type="transmembrane region" description="Helical" evidence="6">
    <location>
        <begin position="279"/>
        <end position="298"/>
    </location>
</feature>
<dbReference type="InterPro" id="IPR005829">
    <property type="entry name" value="Sugar_transporter_CS"/>
</dbReference>
<proteinExistence type="predicted"/>
<dbReference type="AlphaFoldDB" id="A0A1C0Y7J7"/>
<feature type="transmembrane region" description="Helical" evidence="6">
    <location>
        <begin position="319"/>
        <end position="340"/>
    </location>
</feature>
<feature type="transmembrane region" description="Helical" evidence="6">
    <location>
        <begin position="27"/>
        <end position="45"/>
    </location>
</feature>
<keyword evidence="9" id="KW-1185">Reference proteome</keyword>
<dbReference type="InterPro" id="IPR020846">
    <property type="entry name" value="MFS_dom"/>
</dbReference>
<feature type="transmembrane region" description="Helical" evidence="6">
    <location>
        <begin position="119"/>
        <end position="139"/>
    </location>
</feature>
<dbReference type="Gene3D" id="1.20.1250.20">
    <property type="entry name" value="MFS general substrate transporter like domains"/>
    <property type="match status" value="1"/>
</dbReference>
<feature type="transmembrane region" description="Helical" evidence="6">
    <location>
        <begin position="346"/>
        <end position="364"/>
    </location>
</feature>
<feature type="transmembrane region" description="Helical" evidence="6">
    <location>
        <begin position="256"/>
        <end position="273"/>
    </location>
</feature>
<evidence type="ECO:0000256" key="5">
    <source>
        <dbReference type="ARBA" id="ARBA00023136"/>
    </source>
</evidence>
<comment type="subcellular location">
    <subcellularLocation>
        <location evidence="1">Cell membrane</location>
        <topology evidence="1">Multi-pass membrane protein</topology>
    </subcellularLocation>
</comment>
<name>A0A1C0Y7J7_9BACL</name>
<keyword evidence="4 6" id="KW-1133">Transmembrane helix</keyword>
<evidence type="ECO:0000256" key="4">
    <source>
        <dbReference type="ARBA" id="ARBA00022989"/>
    </source>
</evidence>
<feature type="transmembrane region" description="Helical" evidence="6">
    <location>
        <begin position="145"/>
        <end position="166"/>
    </location>
</feature>
<keyword evidence="2" id="KW-0813">Transport</keyword>
<evidence type="ECO:0000259" key="7">
    <source>
        <dbReference type="PROSITE" id="PS50850"/>
    </source>
</evidence>
<evidence type="ECO:0000256" key="6">
    <source>
        <dbReference type="SAM" id="Phobius"/>
    </source>
</evidence>
<dbReference type="Pfam" id="PF07690">
    <property type="entry name" value="MFS_1"/>
    <property type="match status" value="1"/>
</dbReference>
<dbReference type="InterPro" id="IPR036259">
    <property type="entry name" value="MFS_trans_sf"/>
</dbReference>
<dbReference type="GO" id="GO:0005886">
    <property type="term" value="C:plasma membrane"/>
    <property type="evidence" value="ECO:0007669"/>
    <property type="project" value="UniProtKB-SubCell"/>
</dbReference>
<organism evidence="8 9">
    <name type="scientific">Caryophanon tenue</name>
    <dbReference type="NCBI Taxonomy" id="33978"/>
    <lineage>
        <taxon>Bacteria</taxon>
        <taxon>Bacillati</taxon>
        <taxon>Bacillota</taxon>
        <taxon>Bacilli</taxon>
        <taxon>Bacillales</taxon>
        <taxon>Caryophanaceae</taxon>
        <taxon>Caryophanon</taxon>
    </lineage>
</organism>
<accession>A0A1C0Y7J7</accession>
<feature type="transmembrane region" description="Helical" evidence="6">
    <location>
        <begin position="90"/>
        <end position="107"/>
    </location>
</feature>
<dbReference type="PROSITE" id="PS00216">
    <property type="entry name" value="SUGAR_TRANSPORT_1"/>
    <property type="match status" value="1"/>
</dbReference>